<protein>
    <submittedName>
        <fullName evidence="2">Uncharacterized protein</fullName>
    </submittedName>
</protein>
<name>A0A7I8DAK2_9BACL</name>
<organism evidence="2 3">
    <name type="scientific">Effusibacillus dendaii</name>
    <dbReference type="NCBI Taxonomy" id="2743772"/>
    <lineage>
        <taxon>Bacteria</taxon>
        <taxon>Bacillati</taxon>
        <taxon>Bacillota</taxon>
        <taxon>Bacilli</taxon>
        <taxon>Bacillales</taxon>
        <taxon>Alicyclobacillaceae</taxon>
        <taxon>Effusibacillus</taxon>
    </lineage>
</organism>
<gene>
    <name evidence="2" type="ORF">skT53_20020</name>
</gene>
<proteinExistence type="predicted"/>
<dbReference type="AlphaFoldDB" id="A0A7I8DAK2"/>
<keyword evidence="1" id="KW-1133">Transmembrane helix</keyword>
<dbReference type="Proteomes" id="UP000593802">
    <property type="component" value="Chromosome"/>
</dbReference>
<evidence type="ECO:0000313" key="3">
    <source>
        <dbReference type="Proteomes" id="UP000593802"/>
    </source>
</evidence>
<feature type="transmembrane region" description="Helical" evidence="1">
    <location>
        <begin position="26"/>
        <end position="44"/>
    </location>
</feature>
<evidence type="ECO:0000313" key="2">
    <source>
        <dbReference type="EMBL" id="BCJ87017.1"/>
    </source>
</evidence>
<keyword evidence="1" id="KW-0472">Membrane</keyword>
<dbReference type="KEGG" id="eff:skT53_20020"/>
<sequence length="83" mass="9094">MWETVTNMIPTANRMMSARGRDRDRGISITTAMIIGAGVGIAAWEMMRRNNSMGQAAKNMTQGNNGNNTDLSQMATEVMDAIR</sequence>
<dbReference type="EMBL" id="AP023366">
    <property type="protein sequence ID" value="BCJ87017.1"/>
    <property type="molecule type" value="Genomic_DNA"/>
</dbReference>
<dbReference type="RefSeq" id="WP_200756610.1">
    <property type="nucleotide sequence ID" value="NZ_AP023366.1"/>
</dbReference>
<reference evidence="2 3" key="1">
    <citation type="submission" date="2020-08" db="EMBL/GenBank/DDBJ databases">
        <title>Complete Genome Sequence of Effusibacillus dendaii Strain skT53, Isolated from Farmland soil.</title>
        <authorList>
            <person name="Konishi T."/>
            <person name="Kawasaki H."/>
        </authorList>
    </citation>
    <scope>NUCLEOTIDE SEQUENCE [LARGE SCALE GENOMIC DNA]</scope>
    <source>
        <strain evidence="3">skT53</strain>
    </source>
</reference>
<evidence type="ECO:0000256" key="1">
    <source>
        <dbReference type="SAM" id="Phobius"/>
    </source>
</evidence>
<accession>A0A7I8DAK2</accession>
<keyword evidence="1" id="KW-0812">Transmembrane</keyword>
<keyword evidence="3" id="KW-1185">Reference proteome</keyword>